<dbReference type="SMART" id="SM00355">
    <property type="entry name" value="ZnF_C2H2"/>
    <property type="match status" value="4"/>
</dbReference>
<dbReference type="FunFam" id="3.30.160.60:FF:000100">
    <property type="entry name" value="Zinc finger 45-like"/>
    <property type="match status" value="1"/>
</dbReference>
<dbReference type="InterPro" id="IPR013087">
    <property type="entry name" value="Znf_C2H2_type"/>
</dbReference>
<feature type="compositionally biased region" description="Polar residues" evidence="6">
    <location>
        <begin position="7"/>
        <end position="24"/>
    </location>
</feature>
<evidence type="ECO:0000313" key="9">
    <source>
        <dbReference type="Proteomes" id="UP000549091"/>
    </source>
</evidence>
<dbReference type="GO" id="GO:0000785">
    <property type="term" value="C:chromatin"/>
    <property type="evidence" value="ECO:0007669"/>
    <property type="project" value="TreeGrafter"/>
</dbReference>
<dbReference type="AlphaFoldDB" id="A0A7K7RH68"/>
<dbReference type="SUPFAM" id="SSF57667">
    <property type="entry name" value="beta-beta-alpha zinc fingers"/>
    <property type="match status" value="2"/>
</dbReference>
<evidence type="ECO:0000256" key="5">
    <source>
        <dbReference type="PROSITE-ProRule" id="PRU00042"/>
    </source>
</evidence>
<feature type="compositionally biased region" description="Basic residues" evidence="6">
    <location>
        <begin position="35"/>
        <end position="44"/>
    </location>
</feature>
<feature type="domain" description="C2H2-type" evidence="7">
    <location>
        <begin position="130"/>
        <end position="157"/>
    </location>
</feature>
<dbReference type="Pfam" id="PF00096">
    <property type="entry name" value="zf-C2H2"/>
    <property type="match status" value="2"/>
</dbReference>
<dbReference type="GO" id="GO:0000981">
    <property type="term" value="F:DNA-binding transcription factor activity, RNA polymerase II-specific"/>
    <property type="evidence" value="ECO:0007669"/>
    <property type="project" value="TreeGrafter"/>
</dbReference>
<feature type="non-terminal residue" evidence="8">
    <location>
        <position position="185"/>
    </location>
</feature>
<sequence length="185" mass="21027">SREDKSPQQNLVKEAVLSSSTAQESNREEKPQRLGTRRGCKRRSQGSEEERPTLGRGGGRSSELGVDEQLQDGEKCSECGKSFKIRSELICHWGIHTGEGPYICGACGKSFRTNSELTIHQRNHTGERPFECDKCRKRFQMSSCLVRHQRSHTDERPYCCPHCAKSFKDKFVLVTHLHIHSGERP</sequence>
<evidence type="ECO:0000256" key="1">
    <source>
        <dbReference type="ARBA" id="ARBA00022723"/>
    </source>
</evidence>
<keyword evidence="9" id="KW-1185">Reference proteome</keyword>
<keyword evidence="3 5" id="KW-0863">Zinc-finger</keyword>
<keyword evidence="4" id="KW-0862">Zinc</keyword>
<evidence type="ECO:0000313" key="8">
    <source>
        <dbReference type="EMBL" id="NWZ91602.1"/>
    </source>
</evidence>
<keyword evidence="1" id="KW-0479">Metal-binding</keyword>
<feature type="domain" description="C2H2-type" evidence="7">
    <location>
        <begin position="74"/>
        <end position="101"/>
    </location>
</feature>
<evidence type="ECO:0000256" key="4">
    <source>
        <dbReference type="ARBA" id="ARBA00022833"/>
    </source>
</evidence>
<dbReference type="EMBL" id="VZSU01000382">
    <property type="protein sequence ID" value="NWZ91602.1"/>
    <property type="molecule type" value="Genomic_DNA"/>
</dbReference>
<dbReference type="PROSITE" id="PS00028">
    <property type="entry name" value="ZINC_FINGER_C2H2_1"/>
    <property type="match status" value="4"/>
</dbReference>
<evidence type="ECO:0000256" key="6">
    <source>
        <dbReference type="SAM" id="MobiDB-lite"/>
    </source>
</evidence>
<reference evidence="8 9" key="1">
    <citation type="submission" date="2019-09" db="EMBL/GenBank/DDBJ databases">
        <title>Bird 10,000 Genomes (B10K) Project - Family phase.</title>
        <authorList>
            <person name="Zhang G."/>
        </authorList>
    </citation>
    <scope>NUCLEOTIDE SEQUENCE [LARGE SCALE GENOMIC DNA]</scope>
    <source>
        <strain evidence="8">OUT-0053</strain>
        <tissue evidence="8">Muscle</tissue>
    </source>
</reference>
<dbReference type="PANTHER" id="PTHR14003">
    <property type="entry name" value="TRANSCRIPTIONAL REPRESSOR PROTEIN YY"/>
    <property type="match status" value="1"/>
</dbReference>
<evidence type="ECO:0000256" key="2">
    <source>
        <dbReference type="ARBA" id="ARBA00022737"/>
    </source>
</evidence>
<dbReference type="PANTHER" id="PTHR14003:SF19">
    <property type="entry name" value="YY2 TRANSCRIPTION FACTOR"/>
    <property type="match status" value="1"/>
</dbReference>
<gene>
    <name evidence="8" type="primary">Znf256_1</name>
    <name evidence="8" type="ORF">NESACU_R06246</name>
</gene>
<evidence type="ECO:0000256" key="3">
    <source>
        <dbReference type="ARBA" id="ARBA00022771"/>
    </source>
</evidence>
<dbReference type="GO" id="GO:0008270">
    <property type="term" value="F:zinc ion binding"/>
    <property type="evidence" value="ECO:0007669"/>
    <property type="project" value="UniProtKB-KW"/>
</dbReference>
<dbReference type="GO" id="GO:0031519">
    <property type="term" value="C:PcG protein complex"/>
    <property type="evidence" value="ECO:0007669"/>
    <property type="project" value="TreeGrafter"/>
</dbReference>
<dbReference type="InterPro" id="IPR036236">
    <property type="entry name" value="Znf_C2H2_sf"/>
</dbReference>
<dbReference type="GO" id="GO:0005667">
    <property type="term" value="C:transcription regulator complex"/>
    <property type="evidence" value="ECO:0007669"/>
    <property type="project" value="TreeGrafter"/>
</dbReference>
<feature type="non-terminal residue" evidence="8">
    <location>
        <position position="1"/>
    </location>
</feature>
<dbReference type="FunFam" id="3.30.160.60:FF:002287">
    <property type="entry name" value="Uncharacterized protein"/>
    <property type="match status" value="1"/>
</dbReference>
<evidence type="ECO:0000259" key="7">
    <source>
        <dbReference type="PROSITE" id="PS50157"/>
    </source>
</evidence>
<dbReference type="FunFam" id="3.30.160.60:FF:000295">
    <property type="entry name" value="zinc finger protein 19"/>
    <property type="match status" value="1"/>
</dbReference>
<dbReference type="Proteomes" id="UP000549091">
    <property type="component" value="Unassembled WGS sequence"/>
</dbReference>
<accession>A0A7K7RH68</accession>
<feature type="region of interest" description="Disordered" evidence="6">
    <location>
        <begin position="1"/>
        <end position="69"/>
    </location>
</feature>
<proteinExistence type="predicted"/>
<protein>
    <submittedName>
        <fullName evidence="8">ZN256 protein</fullName>
    </submittedName>
</protein>
<dbReference type="GO" id="GO:0000978">
    <property type="term" value="F:RNA polymerase II cis-regulatory region sequence-specific DNA binding"/>
    <property type="evidence" value="ECO:0007669"/>
    <property type="project" value="TreeGrafter"/>
</dbReference>
<keyword evidence="2" id="KW-0677">Repeat</keyword>
<feature type="domain" description="C2H2-type" evidence="7">
    <location>
        <begin position="158"/>
        <end position="185"/>
    </location>
</feature>
<dbReference type="Gene3D" id="3.30.160.60">
    <property type="entry name" value="Classic Zinc Finger"/>
    <property type="match status" value="4"/>
</dbReference>
<comment type="caution">
    <text evidence="8">The sequence shown here is derived from an EMBL/GenBank/DDBJ whole genome shotgun (WGS) entry which is preliminary data.</text>
</comment>
<feature type="domain" description="C2H2-type" evidence="7">
    <location>
        <begin position="102"/>
        <end position="129"/>
    </location>
</feature>
<dbReference type="FunFam" id="3.30.160.60:FF:000739">
    <property type="entry name" value="Zgc:171418 protein"/>
    <property type="match status" value="1"/>
</dbReference>
<organism evidence="8 9">
    <name type="scientific">Nesospiza acunhae</name>
    <dbReference type="NCBI Taxonomy" id="381881"/>
    <lineage>
        <taxon>Eukaryota</taxon>
        <taxon>Metazoa</taxon>
        <taxon>Chordata</taxon>
        <taxon>Craniata</taxon>
        <taxon>Vertebrata</taxon>
        <taxon>Euteleostomi</taxon>
        <taxon>Archelosauria</taxon>
        <taxon>Archosauria</taxon>
        <taxon>Dinosauria</taxon>
        <taxon>Saurischia</taxon>
        <taxon>Theropoda</taxon>
        <taxon>Coelurosauria</taxon>
        <taxon>Aves</taxon>
        <taxon>Neognathae</taxon>
        <taxon>Neoaves</taxon>
        <taxon>Telluraves</taxon>
        <taxon>Australaves</taxon>
        <taxon>Passeriformes</taxon>
        <taxon>Thraupidae</taxon>
        <taxon>Nesospiza</taxon>
    </lineage>
</organism>
<dbReference type="PROSITE" id="PS50157">
    <property type="entry name" value="ZINC_FINGER_C2H2_2"/>
    <property type="match status" value="4"/>
</dbReference>
<name>A0A7K7RH68_9PASS</name>